<accession>A0A1V3XDW4</accession>
<organism evidence="1 2">
    <name type="scientific">Mycobacterium kansasii</name>
    <dbReference type="NCBI Taxonomy" id="1768"/>
    <lineage>
        <taxon>Bacteria</taxon>
        <taxon>Bacillati</taxon>
        <taxon>Actinomycetota</taxon>
        <taxon>Actinomycetes</taxon>
        <taxon>Mycobacteriales</taxon>
        <taxon>Mycobacteriaceae</taxon>
        <taxon>Mycobacterium</taxon>
    </lineage>
</organism>
<proteinExistence type="predicted"/>
<gene>
    <name evidence="1" type="ORF">BZL29_3203</name>
</gene>
<protein>
    <submittedName>
        <fullName evidence="1">Uncharacterized protein</fullName>
    </submittedName>
</protein>
<dbReference type="EMBL" id="MVBN01000003">
    <property type="protein sequence ID" value="OOK77362.1"/>
    <property type="molecule type" value="Genomic_DNA"/>
</dbReference>
<reference evidence="1 2" key="1">
    <citation type="submission" date="2017-02" db="EMBL/GenBank/DDBJ databases">
        <title>Complete genome sequences of Mycobacterium kansasii strains isolated from rhesus macaques.</title>
        <authorList>
            <person name="Panda A."/>
            <person name="Nagaraj S."/>
            <person name="Zhao X."/>
            <person name="Tettelin H."/>
            <person name="Detolla L.J."/>
        </authorList>
    </citation>
    <scope>NUCLEOTIDE SEQUENCE [LARGE SCALE GENOMIC DNA]</scope>
    <source>
        <strain evidence="1 2">11-3469</strain>
    </source>
</reference>
<name>A0A1V3XDW4_MYCKA</name>
<evidence type="ECO:0000313" key="1">
    <source>
        <dbReference type="EMBL" id="OOK77362.1"/>
    </source>
</evidence>
<dbReference type="Proteomes" id="UP000188532">
    <property type="component" value="Unassembled WGS sequence"/>
</dbReference>
<comment type="caution">
    <text evidence="1">The sequence shown here is derived from an EMBL/GenBank/DDBJ whole genome shotgun (WGS) entry which is preliminary data.</text>
</comment>
<sequence>MQHASVASPGALRALLGGPVRRRQERAAVDLPAAAPGVTVLGDIISQRGRPLDAVSGA</sequence>
<dbReference type="AlphaFoldDB" id="A0A1V3XDW4"/>
<evidence type="ECO:0000313" key="2">
    <source>
        <dbReference type="Proteomes" id="UP000188532"/>
    </source>
</evidence>